<evidence type="ECO:0000256" key="4">
    <source>
        <dbReference type="ARBA" id="ARBA00023136"/>
    </source>
</evidence>
<evidence type="ECO:0000256" key="3">
    <source>
        <dbReference type="ARBA" id="ARBA00022989"/>
    </source>
</evidence>
<keyword evidence="7" id="KW-1185">Reference proteome</keyword>
<sequence>MIVSNPVYERPTATAAPLAPPSSKAAIWTGRVLSALPALFLLMDGGMKLAKPDFVVKATTELGYSEAVIVPLGIVLTLATILYLIPRTAVLGAILLTGYLGGAVDVHVRVGHGAFEILFPVVFGIFLWLGLYLRDARVRSLVPLRSV</sequence>
<keyword evidence="4 5" id="KW-0472">Membrane</keyword>
<dbReference type="EMBL" id="CP042425">
    <property type="protein sequence ID" value="QEL15187.1"/>
    <property type="molecule type" value="Genomic_DNA"/>
</dbReference>
<evidence type="ECO:0000256" key="1">
    <source>
        <dbReference type="ARBA" id="ARBA00004141"/>
    </source>
</evidence>
<gene>
    <name evidence="6" type="ORF">PX52LOC_02102</name>
</gene>
<dbReference type="KEGG" id="lrs:PX52LOC_02102"/>
<evidence type="ECO:0000313" key="7">
    <source>
        <dbReference type="Proteomes" id="UP000324974"/>
    </source>
</evidence>
<keyword evidence="3 5" id="KW-1133">Transmembrane helix</keyword>
<reference evidence="7" key="1">
    <citation type="submission" date="2019-08" db="EMBL/GenBank/DDBJ databases">
        <title>Limnoglobus roseus gen. nov., sp. nov., a novel freshwater planctomycete with a giant genome from the family Gemmataceae.</title>
        <authorList>
            <person name="Kulichevskaya I.S."/>
            <person name="Naumoff D.G."/>
            <person name="Miroshnikov K."/>
            <person name="Ivanova A."/>
            <person name="Philippov D.A."/>
            <person name="Hakobyan A."/>
            <person name="Rijpstra I.C."/>
            <person name="Sinninghe Damste J.S."/>
            <person name="Liesack W."/>
            <person name="Dedysh S.N."/>
        </authorList>
    </citation>
    <scope>NUCLEOTIDE SEQUENCE [LARGE SCALE GENOMIC DNA]</scope>
    <source>
        <strain evidence="7">PX52</strain>
    </source>
</reference>
<protein>
    <submittedName>
        <fullName evidence="6">DoxX family protein</fullName>
    </submittedName>
</protein>
<evidence type="ECO:0000256" key="5">
    <source>
        <dbReference type="SAM" id="Phobius"/>
    </source>
</evidence>
<proteinExistence type="predicted"/>
<dbReference type="GO" id="GO:0016020">
    <property type="term" value="C:membrane"/>
    <property type="evidence" value="ECO:0007669"/>
    <property type="project" value="UniProtKB-SubCell"/>
</dbReference>
<feature type="transmembrane region" description="Helical" evidence="5">
    <location>
        <begin position="64"/>
        <end position="85"/>
    </location>
</feature>
<organism evidence="6 7">
    <name type="scientific">Limnoglobus roseus</name>
    <dbReference type="NCBI Taxonomy" id="2598579"/>
    <lineage>
        <taxon>Bacteria</taxon>
        <taxon>Pseudomonadati</taxon>
        <taxon>Planctomycetota</taxon>
        <taxon>Planctomycetia</taxon>
        <taxon>Gemmatales</taxon>
        <taxon>Gemmataceae</taxon>
        <taxon>Limnoglobus</taxon>
    </lineage>
</organism>
<evidence type="ECO:0000313" key="6">
    <source>
        <dbReference type="EMBL" id="QEL15187.1"/>
    </source>
</evidence>
<accession>A0A5C1AAE3</accession>
<feature type="transmembrane region" description="Helical" evidence="5">
    <location>
        <begin position="115"/>
        <end position="133"/>
    </location>
</feature>
<dbReference type="Proteomes" id="UP000324974">
    <property type="component" value="Chromosome"/>
</dbReference>
<dbReference type="AlphaFoldDB" id="A0A5C1AAE3"/>
<name>A0A5C1AAE3_9BACT</name>
<keyword evidence="2 5" id="KW-0812">Transmembrane</keyword>
<evidence type="ECO:0000256" key="2">
    <source>
        <dbReference type="ARBA" id="ARBA00022692"/>
    </source>
</evidence>
<dbReference type="RefSeq" id="WP_246173684.1">
    <property type="nucleotide sequence ID" value="NZ_CP042425.1"/>
</dbReference>
<comment type="subcellular location">
    <subcellularLocation>
        <location evidence="1">Membrane</location>
        <topology evidence="1">Multi-pass membrane protein</topology>
    </subcellularLocation>
</comment>
<dbReference type="Pfam" id="PF13564">
    <property type="entry name" value="DoxX_2"/>
    <property type="match status" value="1"/>
</dbReference>
<dbReference type="InterPro" id="IPR032808">
    <property type="entry name" value="DoxX"/>
</dbReference>